<dbReference type="OrthoDB" id="5293859at2"/>
<evidence type="ECO:0000313" key="2">
    <source>
        <dbReference type="Proteomes" id="UP000075391"/>
    </source>
</evidence>
<comment type="caution">
    <text evidence="1">The sequence shown here is derived from an EMBL/GenBank/DDBJ whole genome shotgun (WGS) entry which is preliminary data.</text>
</comment>
<sequence>MKIVSACLSGVHCRYDCKAQTRSSIEEMVKNGEAIPVCPEQLGGLSTPRPPAERIGDKVLTNSGSDVTAQYEQGALEALRIAQLCGATEALLKSKSPMCGSGKIYDGTFSGSLKDGDGVFAELLKKHGIKITSVE</sequence>
<dbReference type="InterPro" id="IPR007553">
    <property type="entry name" value="2-thiour_desulf"/>
</dbReference>
<dbReference type="Pfam" id="PF04463">
    <property type="entry name" value="2-thiour_desulf"/>
    <property type="match status" value="1"/>
</dbReference>
<dbReference type="EMBL" id="LUKF01000019">
    <property type="protein sequence ID" value="KYG60704.1"/>
    <property type="molecule type" value="Genomic_DNA"/>
</dbReference>
<proteinExistence type="predicted"/>
<dbReference type="AlphaFoldDB" id="A0A150WCB4"/>
<name>A0A150WCB4_BDEBC</name>
<dbReference type="Proteomes" id="UP000075391">
    <property type="component" value="Unassembled WGS sequence"/>
</dbReference>
<evidence type="ECO:0000313" key="1">
    <source>
        <dbReference type="EMBL" id="KYG60704.1"/>
    </source>
</evidence>
<reference evidence="1 2" key="1">
    <citation type="submission" date="2016-03" db="EMBL/GenBank/DDBJ databases">
        <authorList>
            <person name="Ploux O."/>
        </authorList>
    </citation>
    <scope>NUCLEOTIDE SEQUENCE [LARGE SCALE GENOMIC DNA]</scope>
    <source>
        <strain evidence="1 2">BER2</strain>
    </source>
</reference>
<gene>
    <name evidence="1" type="ORF">AZI85_11970</name>
</gene>
<organism evidence="1 2">
    <name type="scientific">Bdellovibrio bacteriovorus</name>
    <dbReference type="NCBI Taxonomy" id="959"/>
    <lineage>
        <taxon>Bacteria</taxon>
        <taxon>Pseudomonadati</taxon>
        <taxon>Bdellovibrionota</taxon>
        <taxon>Bdellovibrionia</taxon>
        <taxon>Bdellovibrionales</taxon>
        <taxon>Pseudobdellovibrionaceae</taxon>
        <taxon>Bdellovibrio</taxon>
    </lineage>
</organism>
<protein>
    <submittedName>
        <fullName evidence="1">Purine-nucleoside phosphorylase</fullName>
    </submittedName>
</protein>
<dbReference type="PANTHER" id="PTHR30087">
    <property type="entry name" value="INNER MEMBRANE PROTEIN"/>
    <property type="match status" value="1"/>
</dbReference>
<accession>A0A150WCB4</accession>
<dbReference type="PANTHER" id="PTHR30087:SF1">
    <property type="entry name" value="HYPOTHETICAL CYTOSOLIC PROTEIN"/>
    <property type="match status" value="1"/>
</dbReference>
<dbReference type="RefSeq" id="WP_063244966.1">
    <property type="nucleotide sequence ID" value="NZ_LUKF01000019.1"/>
</dbReference>